<gene>
    <name evidence="4" type="ORF">Salmuc_01339</name>
</gene>
<accession>S9QTS6</accession>
<keyword evidence="2" id="KW-0067">ATP-binding</keyword>
<feature type="binding site" evidence="2">
    <location>
        <begin position="171"/>
        <end position="174"/>
    </location>
    <ligand>
        <name>ATP</name>
        <dbReference type="ChEBI" id="CHEBI:30616"/>
    </ligand>
</feature>
<feature type="domain" description="Fido" evidence="3">
    <location>
        <begin position="126"/>
        <end position="292"/>
    </location>
</feature>
<dbReference type="EMBL" id="APVH01000012">
    <property type="protein sequence ID" value="EPX84766.1"/>
    <property type="molecule type" value="Genomic_DNA"/>
</dbReference>
<dbReference type="SUPFAM" id="SSF140931">
    <property type="entry name" value="Fic-like"/>
    <property type="match status" value="1"/>
</dbReference>
<dbReference type="Pfam" id="PF02661">
    <property type="entry name" value="Fic"/>
    <property type="match status" value="1"/>
</dbReference>
<proteinExistence type="predicted"/>
<dbReference type="Proteomes" id="UP000015347">
    <property type="component" value="Unassembled WGS sequence"/>
</dbReference>
<protein>
    <recommendedName>
        <fullName evidence="3">Fido domain-containing protein</fullName>
    </recommendedName>
</protein>
<comment type="caution">
    <text evidence="4">The sequence shown here is derived from an EMBL/GenBank/DDBJ whole genome shotgun (WGS) entry which is preliminary data.</text>
</comment>
<dbReference type="PROSITE" id="PS51459">
    <property type="entry name" value="FIDO"/>
    <property type="match status" value="1"/>
</dbReference>
<dbReference type="STRING" id="1123237.Salmuc_01339"/>
<dbReference type="HOGENOM" id="CLU_666714_0_0_5"/>
<dbReference type="RefSeq" id="WP_020042161.1">
    <property type="nucleotide sequence ID" value="NZ_KE557274.1"/>
</dbReference>
<organism evidence="4 5">
    <name type="scientific">Salipiger mucosus DSM 16094</name>
    <dbReference type="NCBI Taxonomy" id="1123237"/>
    <lineage>
        <taxon>Bacteria</taxon>
        <taxon>Pseudomonadati</taxon>
        <taxon>Pseudomonadota</taxon>
        <taxon>Alphaproteobacteria</taxon>
        <taxon>Rhodobacterales</taxon>
        <taxon>Roseobacteraceae</taxon>
        <taxon>Salipiger</taxon>
    </lineage>
</organism>
<evidence type="ECO:0000313" key="5">
    <source>
        <dbReference type="Proteomes" id="UP000015347"/>
    </source>
</evidence>
<keyword evidence="5" id="KW-1185">Reference proteome</keyword>
<dbReference type="InterPro" id="IPR003812">
    <property type="entry name" value="Fido"/>
</dbReference>
<dbReference type="PANTHER" id="PTHR13504">
    <property type="entry name" value="FIDO DOMAIN-CONTAINING PROTEIN DDB_G0283145"/>
    <property type="match status" value="1"/>
</dbReference>
<dbReference type="eggNOG" id="COG3177">
    <property type="taxonomic scope" value="Bacteria"/>
</dbReference>
<dbReference type="GO" id="GO:0005524">
    <property type="term" value="F:ATP binding"/>
    <property type="evidence" value="ECO:0007669"/>
    <property type="project" value="UniProtKB-KW"/>
</dbReference>
<sequence length="402" mass="44854">MAAGSDKALQDDGETSFDIEPLIPEEASRHRGHLNDLAFELARDSAELKSALPAAVRQPLSGLVRSMNCYYSNLIEGHSTHPVEIEQALHEDFSEDPEKRDLQVEAISHVRLQEWIDTGGLPDHPLSPVALREIHRRFCEGLPDNLLWQEDADGNRVRTTPGEFRTGYVKVGRHVPPSPGAISRLLVHMHKMYRMQGSVGQVLGAACAHHRLVYVHPFSDMNGRVSRMVAHAMLLESTRSQGLWSASRGLARNVDNYKSRLAAADAKRPGGADGRGALSEDRLAEFATFFLECCRDQVAFMESLMRPRELRDRIVNWAQKNEARGALVKGSDRVLRAVLMEGELERGAVPEMLSVSDRQARKVTSRLIDLEALQSDGPRSPLRLHFPASLASEWMPNLFPEL</sequence>
<dbReference type="Gene3D" id="1.10.3290.10">
    <property type="entry name" value="Fido-like domain"/>
    <property type="match status" value="1"/>
</dbReference>
<keyword evidence="2" id="KW-0547">Nucleotide-binding</keyword>
<dbReference type="InterPro" id="IPR036597">
    <property type="entry name" value="Fido-like_dom_sf"/>
</dbReference>
<dbReference type="PANTHER" id="PTHR13504:SF38">
    <property type="entry name" value="FIDO DOMAIN-CONTAINING PROTEIN"/>
    <property type="match status" value="1"/>
</dbReference>
<dbReference type="OrthoDB" id="9813719at2"/>
<evidence type="ECO:0000256" key="2">
    <source>
        <dbReference type="PIRSR" id="PIRSR640198-2"/>
    </source>
</evidence>
<feature type="binding site" evidence="2">
    <location>
        <begin position="220"/>
        <end position="227"/>
    </location>
    <ligand>
        <name>ATP</name>
        <dbReference type="ChEBI" id="CHEBI:30616"/>
    </ligand>
</feature>
<reference evidence="5" key="1">
    <citation type="journal article" date="2014" name="Stand. Genomic Sci.">
        <title>Genome sequence of the exopolysaccharide-producing Salipiger mucosus type strain (DSM 16094(T)), a moderately halophilic member of the Roseobacter clade.</title>
        <authorList>
            <person name="Riedel T."/>
            <person name="Spring S."/>
            <person name="Fiebig A."/>
            <person name="Petersen J."/>
            <person name="Kyrpides N.C."/>
            <person name="Goker M."/>
            <person name="Klenk H.P."/>
        </authorList>
    </citation>
    <scope>NUCLEOTIDE SEQUENCE [LARGE SCALE GENOMIC DNA]</scope>
    <source>
        <strain evidence="5">DSM 16094</strain>
    </source>
</reference>
<evidence type="ECO:0000256" key="1">
    <source>
        <dbReference type="PIRSR" id="PIRSR640198-1"/>
    </source>
</evidence>
<dbReference type="AlphaFoldDB" id="S9QTS6"/>
<feature type="active site" evidence="1">
    <location>
        <position position="216"/>
    </location>
</feature>
<evidence type="ECO:0000313" key="4">
    <source>
        <dbReference type="EMBL" id="EPX84766.1"/>
    </source>
</evidence>
<evidence type="ECO:0000259" key="3">
    <source>
        <dbReference type="PROSITE" id="PS51459"/>
    </source>
</evidence>
<name>S9QTS6_9RHOB</name>
<dbReference type="InterPro" id="IPR040198">
    <property type="entry name" value="Fido_containing"/>
</dbReference>